<evidence type="ECO:0000256" key="1">
    <source>
        <dbReference type="SAM" id="Phobius"/>
    </source>
</evidence>
<keyword evidence="1" id="KW-1133">Transmembrane helix</keyword>
<comment type="caution">
    <text evidence="2">The sequence shown here is derived from an EMBL/GenBank/DDBJ whole genome shotgun (WGS) entry which is preliminary data.</text>
</comment>
<organism evidence="2 3">
    <name type="scientific">Flammeovirga agarivorans</name>
    <dbReference type="NCBI Taxonomy" id="2726742"/>
    <lineage>
        <taxon>Bacteria</taxon>
        <taxon>Pseudomonadati</taxon>
        <taxon>Bacteroidota</taxon>
        <taxon>Cytophagia</taxon>
        <taxon>Cytophagales</taxon>
        <taxon>Flammeovirgaceae</taxon>
        <taxon>Flammeovirga</taxon>
    </lineage>
</organism>
<evidence type="ECO:0000313" key="2">
    <source>
        <dbReference type="EMBL" id="NLR92376.1"/>
    </source>
</evidence>
<evidence type="ECO:0000313" key="3">
    <source>
        <dbReference type="Proteomes" id="UP000585050"/>
    </source>
</evidence>
<dbReference type="RefSeq" id="WP_168883090.1">
    <property type="nucleotide sequence ID" value="NZ_JABAIL010000004.1"/>
</dbReference>
<feature type="transmembrane region" description="Helical" evidence="1">
    <location>
        <begin position="31"/>
        <end position="49"/>
    </location>
</feature>
<reference evidence="2 3" key="1">
    <citation type="submission" date="2020-04" db="EMBL/GenBank/DDBJ databases">
        <title>Flammeovirga sp. SR4, a novel species isolated from seawater.</title>
        <authorList>
            <person name="Wang X."/>
        </authorList>
    </citation>
    <scope>NUCLEOTIDE SEQUENCE [LARGE SCALE GENOMIC DNA]</scope>
    <source>
        <strain evidence="2 3">SR4</strain>
    </source>
</reference>
<feature type="transmembrane region" description="Helical" evidence="1">
    <location>
        <begin position="7"/>
        <end position="25"/>
    </location>
</feature>
<name>A0A7X8SLE1_9BACT</name>
<sequence length="101" mass="11766">MKTRRFLYIIVFIGVGSYIILGELLRDLFISFLYMGGTILFVLLPFILFKDQKRSNTKRAKKSETIEKIESPKVETLDHKLLREEKGKAIYMTIYSVESSP</sequence>
<dbReference type="Proteomes" id="UP000585050">
    <property type="component" value="Unassembled WGS sequence"/>
</dbReference>
<keyword evidence="1" id="KW-0812">Transmembrane</keyword>
<protein>
    <submittedName>
        <fullName evidence="2">Uncharacterized protein</fullName>
    </submittedName>
</protein>
<accession>A0A7X8SLE1</accession>
<keyword evidence="3" id="KW-1185">Reference proteome</keyword>
<proteinExistence type="predicted"/>
<dbReference type="EMBL" id="JABAIL010000004">
    <property type="protein sequence ID" value="NLR92376.1"/>
    <property type="molecule type" value="Genomic_DNA"/>
</dbReference>
<gene>
    <name evidence="2" type="ORF">HGP29_14255</name>
</gene>
<dbReference type="AlphaFoldDB" id="A0A7X8SLE1"/>
<keyword evidence="1" id="KW-0472">Membrane</keyword>